<dbReference type="InterPro" id="IPR036770">
    <property type="entry name" value="Ankyrin_rpt-contain_sf"/>
</dbReference>
<dbReference type="PANTHER" id="PTHR33112:SF16">
    <property type="entry name" value="HETEROKARYON INCOMPATIBILITY DOMAIN-CONTAINING PROTEIN"/>
    <property type="match status" value="1"/>
</dbReference>
<dbReference type="PROSITE" id="PS50297">
    <property type="entry name" value="ANK_REP_REGION"/>
    <property type="match status" value="2"/>
</dbReference>
<dbReference type="InterPro" id="IPR002110">
    <property type="entry name" value="Ankyrin_rpt"/>
</dbReference>
<sequence>MKLTLNDIESVKFAIMDGLDPNTRWTEEVLVRKMRKSGCVMPILPSPLNAWQRWNTPLHRALDFSDFETAEFLLQHGADVNLHNAAGKTPLHEAVSDRRYDAIRFLLTHNANVNISTVGACIRSFRDDIIEIAGKLAIQQAFLSSDLTSVQVFVQAGVDLCPPSQRPWSALDLALLYGDRMIVELLRTQGHRLPEGGPHSLKEDYRDSSRDLLDFSRDNNPVPPKELYGTYGFVLGRIDTAPDVDVETLMGRICTSYQDFQQRARIFFETETSFDIDLQSKRKDLNFTFKLHPSRQHLIDSASSGCAICAIILDALDQYERNSRLSSPVLGREDFGPNSDTVKLRLARLGLGLNDIIISCGELDLEIRVSHIDDSLTSSFKDSFQADTSTGSSNAMEVAKNWIRICQENHAECQEARSGRQRKGILPRRLLQVGSAETQPHIVHVQGTVPYCALSYCWGAKDFFTTKRETLVQSMSGILMESFPTIMRDGISVVRSLEYEYIWIDALCIVQDDEQDWAHEAAIMGDIYSNAELTISTLVSGDCHTGLFQPRSARVMHPVPLAIWEPKILRKANASLSLMPCWLRHEIKVDGLVHSRGWTLQEQLLSTRILYFGDGMLHFECLHDYAVEAKPNGDIQQMRIPGSNLEDHDLQDAMASLPGPMAEDLRR</sequence>
<keyword evidence="1" id="KW-0040">ANK repeat</keyword>
<feature type="domain" description="Heterokaryon incompatibility" evidence="2">
    <location>
        <begin position="451"/>
        <end position="602"/>
    </location>
</feature>
<accession>A0A0M9EMU5</accession>
<dbReference type="PANTHER" id="PTHR33112">
    <property type="entry name" value="DOMAIN PROTEIN, PUTATIVE-RELATED"/>
    <property type="match status" value="1"/>
</dbReference>
<dbReference type="Gene3D" id="1.25.40.20">
    <property type="entry name" value="Ankyrin repeat-containing domain"/>
    <property type="match status" value="1"/>
</dbReference>
<dbReference type="SUPFAM" id="SSF48403">
    <property type="entry name" value="Ankyrin repeat"/>
    <property type="match status" value="1"/>
</dbReference>
<dbReference type="EMBL" id="JXCE01000846">
    <property type="protein sequence ID" value="KPA35886.1"/>
    <property type="molecule type" value="Genomic_DNA"/>
</dbReference>
<dbReference type="OrthoDB" id="426293at2759"/>
<evidence type="ECO:0000259" key="2">
    <source>
        <dbReference type="Pfam" id="PF06985"/>
    </source>
</evidence>
<protein>
    <submittedName>
        <fullName evidence="3">Heterokaryon incompatibility protein</fullName>
    </submittedName>
</protein>
<dbReference type="AlphaFoldDB" id="A0A0M9EMU5"/>
<dbReference type="Proteomes" id="UP000037904">
    <property type="component" value="Unassembled WGS sequence"/>
</dbReference>
<dbReference type="InterPro" id="IPR010730">
    <property type="entry name" value="HET"/>
</dbReference>
<keyword evidence="4" id="KW-1185">Reference proteome</keyword>
<comment type="caution">
    <text evidence="3">The sequence shown here is derived from an EMBL/GenBank/DDBJ whole genome shotgun (WGS) entry which is preliminary data.</text>
</comment>
<feature type="repeat" description="ANK" evidence="1">
    <location>
        <begin position="86"/>
        <end position="118"/>
    </location>
</feature>
<organism evidence="3 4">
    <name type="scientific">Fusarium langsethiae</name>
    <dbReference type="NCBI Taxonomy" id="179993"/>
    <lineage>
        <taxon>Eukaryota</taxon>
        <taxon>Fungi</taxon>
        <taxon>Dikarya</taxon>
        <taxon>Ascomycota</taxon>
        <taxon>Pezizomycotina</taxon>
        <taxon>Sordariomycetes</taxon>
        <taxon>Hypocreomycetidae</taxon>
        <taxon>Hypocreales</taxon>
        <taxon>Nectriaceae</taxon>
        <taxon>Fusarium</taxon>
    </lineage>
</organism>
<reference evidence="3 4" key="1">
    <citation type="submission" date="2015-04" db="EMBL/GenBank/DDBJ databases">
        <title>The draft genome sequence of Fusarium langsethiae, a T-2/HT-2 mycotoxin producer.</title>
        <authorList>
            <person name="Lysoe E."/>
            <person name="Divon H.H."/>
            <person name="Terzi V."/>
            <person name="Orru L."/>
            <person name="Lamontanara A."/>
            <person name="Kolseth A.-K."/>
            <person name="Frandsen R.J."/>
            <person name="Nielsen K."/>
            <person name="Thrane U."/>
        </authorList>
    </citation>
    <scope>NUCLEOTIDE SEQUENCE [LARGE SCALE GENOMIC DNA]</scope>
    <source>
        <strain evidence="3 4">Fl201059</strain>
    </source>
</reference>
<dbReference type="Pfam" id="PF06985">
    <property type="entry name" value="HET"/>
    <property type="match status" value="1"/>
</dbReference>
<dbReference type="PROSITE" id="PS50088">
    <property type="entry name" value="ANK_REPEAT"/>
    <property type="match status" value="2"/>
</dbReference>
<feature type="repeat" description="ANK" evidence="1">
    <location>
        <begin position="53"/>
        <end position="85"/>
    </location>
</feature>
<evidence type="ECO:0000256" key="1">
    <source>
        <dbReference type="PROSITE-ProRule" id="PRU00023"/>
    </source>
</evidence>
<evidence type="ECO:0000313" key="4">
    <source>
        <dbReference type="Proteomes" id="UP000037904"/>
    </source>
</evidence>
<dbReference type="Pfam" id="PF12796">
    <property type="entry name" value="Ank_2"/>
    <property type="match status" value="1"/>
</dbReference>
<proteinExistence type="predicted"/>
<name>A0A0M9EMU5_FUSLA</name>
<gene>
    <name evidence="3" type="ORF">FLAG1_11381</name>
</gene>
<dbReference type="SMART" id="SM00248">
    <property type="entry name" value="ANK"/>
    <property type="match status" value="2"/>
</dbReference>
<evidence type="ECO:0000313" key="3">
    <source>
        <dbReference type="EMBL" id="KPA35886.1"/>
    </source>
</evidence>